<dbReference type="Pfam" id="PF13843">
    <property type="entry name" value="DDE_Tnp_1_7"/>
    <property type="match status" value="1"/>
</dbReference>
<dbReference type="EMBL" id="HBUF01474260">
    <property type="protein sequence ID" value="CAG6744748.1"/>
    <property type="molecule type" value="Transcribed_RNA"/>
</dbReference>
<sequence length="129" mass="14815">MFNKKLRHNFIQGEAITIDEQLFPYRGRTKFTQYIPSKAAKYGIKVWWACDSTNGYPCQGIIYTGKEDGQVRETNQGQRVLLELSEPYKSSGRTIVADNFFTTLEAERILQSSSCFCGNFTQKQNLYSC</sequence>
<accession>A0A8D9E8K7</accession>
<dbReference type="PANTHER" id="PTHR46599:SF6">
    <property type="entry name" value="DUAL SPECIFICITY PHOSPHATASE 26"/>
    <property type="match status" value="1"/>
</dbReference>
<dbReference type="InterPro" id="IPR029526">
    <property type="entry name" value="PGBD"/>
</dbReference>
<protein>
    <recommendedName>
        <fullName evidence="1">PiggyBac transposable element-derived protein domain-containing protein</fullName>
    </recommendedName>
</protein>
<evidence type="ECO:0000313" key="2">
    <source>
        <dbReference type="EMBL" id="CAG6744748.1"/>
    </source>
</evidence>
<name>A0A8D9E8K7_9HEMI</name>
<dbReference type="AlphaFoldDB" id="A0A8D9E8K7"/>
<proteinExistence type="predicted"/>
<organism evidence="2">
    <name type="scientific">Cacopsylla melanoneura</name>
    <dbReference type="NCBI Taxonomy" id="428564"/>
    <lineage>
        <taxon>Eukaryota</taxon>
        <taxon>Metazoa</taxon>
        <taxon>Ecdysozoa</taxon>
        <taxon>Arthropoda</taxon>
        <taxon>Hexapoda</taxon>
        <taxon>Insecta</taxon>
        <taxon>Pterygota</taxon>
        <taxon>Neoptera</taxon>
        <taxon>Paraneoptera</taxon>
        <taxon>Hemiptera</taxon>
        <taxon>Sternorrhyncha</taxon>
        <taxon>Psylloidea</taxon>
        <taxon>Psyllidae</taxon>
        <taxon>Psyllinae</taxon>
        <taxon>Cacopsylla</taxon>
    </lineage>
</organism>
<feature type="domain" description="PiggyBac transposable element-derived protein" evidence="1">
    <location>
        <begin position="2"/>
        <end position="117"/>
    </location>
</feature>
<dbReference type="PANTHER" id="PTHR46599">
    <property type="entry name" value="PIGGYBAC TRANSPOSABLE ELEMENT-DERIVED PROTEIN 4"/>
    <property type="match status" value="1"/>
</dbReference>
<evidence type="ECO:0000259" key="1">
    <source>
        <dbReference type="Pfam" id="PF13843"/>
    </source>
</evidence>
<reference evidence="2" key="1">
    <citation type="submission" date="2021-05" db="EMBL/GenBank/DDBJ databases">
        <authorList>
            <person name="Alioto T."/>
            <person name="Alioto T."/>
            <person name="Gomez Garrido J."/>
        </authorList>
    </citation>
    <scope>NUCLEOTIDE SEQUENCE</scope>
</reference>